<gene>
    <name evidence="1" type="ORF">IW16_11775</name>
</gene>
<dbReference type="RefSeq" id="WP_034743899.1">
    <property type="nucleotide sequence ID" value="NZ_JPRI01000003.1"/>
</dbReference>
<proteinExistence type="predicted"/>
<organism evidence="1 2">
    <name type="scientific">Chryseobacterium vrystaatense</name>
    <dbReference type="NCBI Taxonomy" id="307480"/>
    <lineage>
        <taxon>Bacteria</taxon>
        <taxon>Pseudomonadati</taxon>
        <taxon>Bacteroidota</taxon>
        <taxon>Flavobacteriia</taxon>
        <taxon>Flavobacteriales</taxon>
        <taxon>Weeksellaceae</taxon>
        <taxon>Chryseobacterium group</taxon>
        <taxon>Chryseobacterium</taxon>
    </lineage>
</organism>
<keyword evidence="2" id="KW-1185">Reference proteome</keyword>
<dbReference type="EMBL" id="JPRI01000003">
    <property type="protein sequence ID" value="KFF26523.1"/>
    <property type="molecule type" value="Genomic_DNA"/>
</dbReference>
<evidence type="ECO:0000313" key="1">
    <source>
        <dbReference type="EMBL" id="KFF26523.1"/>
    </source>
</evidence>
<comment type="caution">
    <text evidence="1">The sequence shown here is derived from an EMBL/GenBank/DDBJ whole genome shotgun (WGS) entry which is preliminary data.</text>
</comment>
<evidence type="ECO:0000313" key="2">
    <source>
        <dbReference type="Proteomes" id="UP000028719"/>
    </source>
</evidence>
<name>A0ABR4UNF4_9FLAO</name>
<accession>A0ABR4UNF4</accession>
<dbReference type="PROSITE" id="PS51257">
    <property type="entry name" value="PROKAR_LIPOPROTEIN"/>
    <property type="match status" value="1"/>
</dbReference>
<reference evidence="1 2" key="1">
    <citation type="submission" date="2014-07" db="EMBL/GenBank/DDBJ databases">
        <title>Genome of Chryseobacterium vrystaatense LMG 22846.</title>
        <authorList>
            <person name="Pipes S.E."/>
            <person name="Stropko S.J."/>
            <person name="Newman J.D."/>
        </authorList>
    </citation>
    <scope>NUCLEOTIDE SEQUENCE [LARGE SCALE GENOMIC DNA]</scope>
    <source>
        <strain evidence="1 2">LMG 22846</strain>
    </source>
</reference>
<dbReference type="Proteomes" id="UP000028719">
    <property type="component" value="Unassembled WGS sequence"/>
</dbReference>
<sequence>MENNLKIISIVILFFIISCKKKEHQNFSFQNMDGTIKTFEKKLYSKIDMFIDYSNCPKNKVITVRYQKLKKKDFIQVSNRKFFIPDSLYVLKEYKGHLIAIYNKEFFDNTISVGETDRLMIKNNRWNIYKRNQMETGIPCFDMFEVVNGELIKLSVESYYYNNLFENPPMLPPPPPSKK</sequence>
<protein>
    <submittedName>
        <fullName evidence="1">Uncharacterized protein</fullName>
    </submittedName>
</protein>